<dbReference type="EMBL" id="KN823184">
    <property type="protein sequence ID" value="KIO20168.1"/>
    <property type="molecule type" value="Genomic_DNA"/>
</dbReference>
<organism evidence="1 2">
    <name type="scientific">Tulasnella calospora MUT 4182</name>
    <dbReference type="NCBI Taxonomy" id="1051891"/>
    <lineage>
        <taxon>Eukaryota</taxon>
        <taxon>Fungi</taxon>
        <taxon>Dikarya</taxon>
        <taxon>Basidiomycota</taxon>
        <taxon>Agaricomycotina</taxon>
        <taxon>Agaricomycetes</taxon>
        <taxon>Cantharellales</taxon>
        <taxon>Tulasnellaceae</taxon>
        <taxon>Tulasnella</taxon>
    </lineage>
</organism>
<gene>
    <name evidence="1" type="ORF">M407DRAFT_245919</name>
</gene>
<dbReference type="HOGENOM" id="CLU_3108168_0_0_1"/>
<evidence type="ECO:0000313" key="2">
    <source>
        <dbReference type="Proteomes" id="UP000054248"/>
    </source>
</evidence>
<name>A0A0C3KFA7_9AGAM</name>
<evidence type="ECO:0000313" key="1">
    <source>
        <dbReference type="EMBL" id="KIO20168.1"/>
    </source>
</evidence>
<sequence length="51" mass="5685">MIWDSQMILMDVETQREGRAREWGGEPVEDNANDEVGRDEGIMIHAIGGVA</sequence>
<keyword evidence="2" id="KW-1185">Reference proteome</keyword>
<dbReference type="Proteomes" id="UP000054248">
    <property type="component" value="Unassembled WGS sequence"/>
</dbReference>
<accession>A0A0C3KFA7</accession>
<reference evidence="1 2" key="1">
    <citation type="submission" date="2014-04" db="EMBL/GenBank/DDBJ databases">
        <authorList>
            <consortium name="DOE Joint Genome Institute"/>
            <person name="Kuo A."/>
            <person name="Girlanda M."/>
            <person name="Perotto S."/>
            <person name="Kohler A."/>
            <person name="Nagy L.G."/>
            <person name="Floudas D."/>
            <person name="Copeland A."/>
            <person name="Barry K.W."/>
            <person name="Cichocki N."/>
            <person name="Veneault-Fourrey C."/>
            <person name="LaButti K."/>
            <person name="Lindquist E.A."/>
            <person name="Lipzen A."/>
            <person name="Lundell T."/>
            <person name="Morin E."/>
            <person name="Murat C."/>
            <person name="Sun H."/>
            <person name="Tunlid A."/>
            <person name="Henrissat B."/>
            <person name="Grigoriev I.V."/>
            <person name="Hibbett D.S."/>
            <person name="Martin F."/>
            <person name="Nordberg H.P."/>
            <person name="Cantor M.N."/>
            <person name="Hua S.X."/>
        </authorList>
    </citation>
    <scope>NUCLEOTIDE SEQUENCE [LARGE SCALE GENOMIC DNA]</scope>
    <source>
        <strain evidence="1 2">MUT 4182</strain>
    </source>
</reference>
<reference evidence="2" key="2">
    <citation type="submission" date="2015-01" db="EMBL/GenBank/DDBJ databases">
        <title>Evolutionary Origins and Diversification of the Mycorrhizal Mutualists.</title>
        <authorList>
            <consortium name="DOE Joint Genome Institute"/>
            <consortium name="Mycorrhizal Genomics Consortium"/>
            <person name="Kohler A."/>
            <person name="Kuo A."/>
            <person name="Nagy L.G."/>
            <person name="Floudas D."/>
            <person name="Copeland A."/>
            <person name="Barry K.W."/>
            <person name="Cichocki N."/>
            <person name="Veneault-Fourrey C."/>
            <person name="LaButti K."/>
            <person name="Lindquist E.A."/>
            <person name="Lipzen A."/>
            <person name="Lundell T."/>
            <person name="Morin E."/>
            <person name="Murat C."/>
            <person name="Riley R."/>
            <person name="Ohm R."/>
            <person name="Sun H."/>
            <person name="Tunlid A."/>
            <person name="Henrissat B."/>
            <person name="Grigoriev I.V."/>
            <person name="Hibbett D.S."/>
            <person name="Martin F."/>
        </authorList>
    </citation>
    <scope>NUCLEOTIDE SEQUENCE [LARGE SCALE GENOMIC DNA]</scope>
    <source>
        <strain evidence="2">MUT 4182</strain>
    </source>
</reference>
<dbReference type="AlphaFoldDB" id="A0A0C3KFA7"/>
<protein>
    <submittedName>
        <fullName evidence="1">Uncharacterized protein</fullName>
    </submittedName>
</protein>
<proteinExistence type="predicted"/>